<evidence type="ECO:0000256" key="4">
    <source>
        <dbReference type="ARBA" id="ARBA00023125"/>
    </source>
</evidence>
<comment type="subunit">
    <text evidence="9">Interacts with RGMB.</text>
</comment>
<evidence type="ECO:0000256" key="9">
    <source>
        <dbReference type="ARBA" id="ARBA00064347"/>
    </source>
</evidence>
<dbReference type="CDD" id="cd00086">
    <property type="entry name" value="homeodomain"/>
    <property type="match status" value="1"/>
</dbReference>
<feature type="domain" description="OAR" evidence="16">
    <location>
        <begin position="488"/>
        <end position="501"/>
    </location>
</feature>
<feature type="DNA-binding region" description="Homeobox" evidence="12">
    <location>
        <begin position="221"/>
        <end position="280"/>
    </location>
</feature>
<dbReference type="Pfam" id="PF03826">
    <property type="entry name" value="OAR"/>
    <property type="match status" value="1"/>
</dbReference>
<dbReference type="Pfam" id="PF00046">
    <property type="entry name" value="Homeodomain"/>
    <property type="match status" value="1"/>
</dbReference>
<dbReference type="OrthoDB" id="6159439at2759"/>
<dbReference type="GO" id="GO:0000977">
    <property type="term" value="F:RNA polymerase II transcription regulatory region sequence-specific DNA binding"/>
    <property type="evidence" value="ECO:0007669"/>
    <property type="project" value="TreeGrafter"/>
</dbReference>
<dbReference type="Proteomes" id="UP000291343">
    <property type="component" value="Unassembled WGS sequence"/>
</dbReference>
<evidence type="ECO:0000259" key="16">
    <source>
        <dbReference type="PROSITE" id="PS50803"/>
    </source>
</evidence>
<evidence type="ECO:0000256" key="6">
    <source>
        <dbReference type="ARBA" id="ARBA00023163"/>
    </source>
</evidence>
<evidence type="ECO:0000313" key="18">
    <source>
        <dbReference type="Proteomes" id="UP000291343"/>
    </source>
</evidence>
<dbReference type="FunFam" id="1.10.10.60:FF:000126">
    <property type="entry name" value="dorsal root ganglia homeobox protein-like"/>
    <property type="match status" value="1"/>
</dbReference>
<evidence type="ECO:0000256" key="1">
    <source>
        <dbReference type="ARBA" id="ARBA00004123"/>
    </source>
</evidence>
<keyword evidence="7 12" id="KW-0539">Nucleus</keyword>
<keyword evidence="6" id="KW-0804">Transcription</keyword>
<feature type="region of interest" description="Disordered" evidence="14">
    <location>
        <begin position="533"/>
        <end position="574"/>
    </location>
</feature>
<reference evidence="17 18" key="1">
    <citation type="journal article" date="2017" name="Gigascience">
        <title>Genome sequence of the small brown planthopper, Laodelphax striatellus.</title>
        <authorList>
            <person name="Zhu J."/>
            <person name="Jiang F."/>
            <person name="Wang X."/>
            <person name="Yang P."/>
            <person name="Bao Y."/>
            <person name="Zhao W."/>
            <person name="Wang W."/>
            <person name="Lu H."/>
            <person name="Wang Q."/>
            <person name="Cui N."/>
            <person name="Li J."/>
            <person name="Chen X."/>
            <person name="Luo L."/>
            <person name="Yu J."/>
            <person name="Kang L."/>
            <person name="Cui F."/>
        </authorList>
    </citation>
    <scope>NUCLEOTIDE SEQUENCE [LARGE SCALE GENOMIC DNA]</scope>
    <source>
        <strain evidence="17">Lst14</strain>
    </source>
</reference>
<feature type="compositionally biased region" description="Low complexity" evidence="14">
    <location>
        <begin position="363"/>
        <end position="376"/>
    </location>
</feature>
<dbReference type="AlphaFoldDB" id="A0A482WSV0"/>
<feature type="compositionally biased region" description="Pro residues" evidence="14">
    <location>
        <begin position="541"/>
        <end position="563"/>
    </location>
</feature>
<keyword evidence="18" id="KW-1185">Reference proteome</keyword>
<dbReference type="Gene3D" id="1.10.10.60">
    <property type="entry name" value="Homeodomain-like"/>
    <property type="match status" value="1"/>
</dbReference>
<dbReference type="SMR" id="A0A482WSV0"/>
<keyword evidence="4 12" id="KW-0238">DNA-binding</keyword>
<accession>A0A482WSV0</accession>
<dbReference type="PROSITE" id="PS00027">
    <property type="entry name" value="HOMEOBOX_1"/>
    <property type="match status" value="1"/>
</dbReference>
<keyword evidence="5 12" id="KW-0371">Homeobox</keyword>
<proteinExistence type="predicted"/>
<dbReference type="GO" id="GO:0005634">
    <property type="term" value="C:nucleus"/>
    <property type="evidence" value="ECO:0007669"/>
    <property type="project" value="UniProtKB-SubCell"/>
</dbReference>
<evidence type="ECO:0000313" key="17">
    <source>
        <dbReference type="EMBL" id="RZF36356.1"/>
    </source>
</evidence>
<evidence type="ECO:0000256" key="8">
    <source>
        <dbReference type="ARBA" id="ARBA00058719"/>
    </source>
</evidence>
<sequence>MRCRCRAVCEPRRALGCLHERAQMDDMSLWDCEHIHRHYCFPHYYFRPVQTNLKLVAHAFGCWLEGISLLYIQWGERWGAAPRPRPLAHAQSAASPPPADAGRVAPSVCLCRPRCVVVSRVHTLEAATDATSAATAAAFLKAPPPHDFSIAAAAAYQGHSHQAKIAGHHHGMFCYHCPPSLHPPSAPRLPSLDYPFSSSHPYTSYSYHPAIHDDSFVRRKQRRNRTTFTLQQLEELETAFAQTHYPDVFTREDLAMKINLTEARVQVWFQNRRAKWRKAERLKEEQRKREEQDRGKTPSDKDLSSKSVLSVVSDDGERGASSDLDGESEGGGGGRLLQVEDRSTPPHSPHSPLSPLDRPPYSPSGGAPSQGSSPNAGVPPPGAVSPPPPHRPPPDTSSPVNAFTHPLFSSFNTDGTSFRPVGVGVGDSTNPRGHPPLFFPPQFPPPLFPSLKGFAGLCSCCPMKPLGGLLQPGAADGGGGGSAEQRSSSVAELRRKAQEHSAALLQSLHTVASFQQHAAAALHLQLPSLSTLHALARKADTPPPSLPPPPTSSSQPPPPPQTQPQPTATQQSST</sequence>
<feature type="domain" description="Homeobox" evidence="15">
    <location>
        <begin position="219"/>
        <end position="279"/>
    </location>
</feature>
<dbReference type="STRING" id="195883.A0A482WSV0"/>
<evidence type="ECO:0000256" key="14">
    <source>
        <dbReference type="SAM" id="MobiDB-lite"/>
    </source>
</evidence>
<dbReference type="PROSITE" id="PS50071">
    <property type="entry name" value="HOMEOBOX_2"/>
    <property type="match status" value="1"/>
</dbReference>
<evidence type="ECO:0000256" key="7">
    <source>
        <dbReference type="ARBA" id="ARBA00023242"/>
    </source>
</evidence>
<feature type="compositionally biased region" description="Polar residues" evidence="14">
    <location>
        <begin position="407"/>
        <end position="416"/>
    </location>
</feature>
<comment type="subcellular location">
    <subcellularLocation>
        <location evidence="1 12 13">Nucleus</location>
    </subcellularLocation>
</comment>
<dbReference type="EMBL" id="QKKF02026484">
    <property type="protein sequence ID" value="RZF36356.1"/>
    <property type="molecule type" value="Genomic_DNA"/>
</dbReference>
<evidence type="ECO:0000256" key="12">
    <source>
        <dbReference type="PROSITE-ProRule" id="PRU00108"/>
    </source>
</evidence>
<dbReference type="PANTHER" id="PTHR24329">
    <property type="entry name" value="HOMEOBOX PROTEIN ARISTALESS"/>
    <property type="match status" value="1"/>
</dbReference>
<feature type="compositionally biased region" description="Pro residues" evidence="14">
    <location>
        <begin position="377"/>
        <end position="396"/>
    </location>
</feature>
<dbReference type="InterPro" id="IPR001356">
    <property type="entry name" value="HD"/>
</dbReference>
<evidence type="ECO:0000256" key="11">
    <source>
        <dbReference type="ARBA" id="ARBA00078248"/>
    </source>
</evidence>
<evidence type="ECO:0000256" key="10">
    <source>
        <dbReference type="ARBA" id="ARBA00070091"/>
    </source>
</evidence>
<protein>
    <recommendedName>
        <fullName evidence="10">Dorsal root ganglia homeobox protein</fullName>
    </recommendedName>
    <alternativeName>
        <fullName evidence="11">Paired-related homeobox protein-like 1</fullName>
    </alternativeName>
</protein>
<dbReference type="InterPro" id="IPR003654">
    <property type="entry name" value="OAR_dom"/>
</dbReference>
<evidence type="ECO:0000259" key="15">
    <source>
        <dbReference type="PROSITE" id="PS50071"/>
    </source>
</evidence>
<keyword evidence="2" id="KW-0217">Developmental protein</keyword>
<feature type="compositionally biased region" description="Low complexity" evidence="14">
    <location>
        <begin position="564"/>
        <end position="574"/>
    </location>
</feature>
<evidence type="ECO:0000256" key="5">
    <source>
        <dbReference type="ARBA" id="ARBA00023155"/>
    </source>
</evidence>
<dbReference type="GO" id="GO:0000981">
    <property type="term" value="F:DNA-binding transcription factor activity, RNA polymerase II-specific"/>
    <property type="evidence" value="ECO:0007669"/>
    <property type="project" value="InterPro"/>
</dbReference>
<keyword evidence="3" id="KW-0805">Transcription regulation</keyword>
<dbReference type="SMART" id="SM00389">
    <property type="entry name" value="HOX"/>
    <property type="match status" value="1"/>
</dbReference>
<dbReference type="InterPro" id="IPR009057">
    <property type="entry name" value="Homeodomain-like_sf"/>
</dbReference>
<dbReference type="SUPFAM" id="SSF46689">
    <property type="entry name" value="Homeodomain-like"/>
    <property type="match status" value="1"/>
</dbReference>
<dbReference type="InterPro" id="IPR017970">
    <property type="entry name" value="Homeobox_CS"/>
</dbReference>
<feature type="compositionally biased region" description="Basic and acidic residues" evidence="14">
    <location>
        <begin position="278"/>
        <end position="304"/>
    </location>
</feature>
<comment type="function">
    <text evidence="8">Transcription factor required for the formation of correct projections from nociceptive sensory neurons to the dorsal horn of the spinal cord and normal perception of pain.</text>
</comment>
<evidence type="ECO:0000256" key="13">
    <source>
        <dbReference type="RuleBase" id="RU000682"/>
    </source>
</evidence>
<dbReference type="PROSITE" id="PS50803">
    <property type="entry name" value="OAR"/>
    <property type="match status" value="1"/>
</dbReference>
<dbReference type="InterPro" id="IPR050649">
    <property type="entry name" value="Paired_Homeobox_TFs"/>
</dbReference>
<evidence type="ECO:0000256" key="2">
    <source>
        <dbReference type="ARBA" id="ARBA00022473"/>
    </source>
</evidence>
<organism evidence="17 18">
    <name type="scientific">Laodelphax striatellus</name>
    <name type="common">Small brown planthopper</name>
    <name type="synonym">Delphax striatella</name>
    <dbReference type="NCBI Taxonomy" id="195883"/>
    <lineage>
        <taxon>Eukaryota</taxon>
        <taxon>Metazoa</taxon>
        <taxon>Ecdysozoa</taxon>
        <taxon>Arthropoda</taxon>
        <taxon>Hexapoda</taxon>
        <taxon>Insecta</taxon>
        <taxon>Pterygota</taxon>
        <taxon>Neoptera</taxon>
        <taxon>Paraneoptera</taxon>
        <taxon>Hemiptera</taxon>
        <taxon>Auchenorrhyncha</taxon>
        <taxon>Fulgoroidea</taxon>
        <taxon>Delphacidae</taxon>
        <taxon>Criomorphinae</taxon>
        <taxon>Laodelphax</taxon>
    </lineage>
</organism>
<evidence type="ECO:0000256" key="3">
    <source>
        <dbReference type="ARBA" id="ARBA00023015"/>
    </source>
</evidence>
<feature type="region of interest" description="Disordered" evidence="14">
    <location>
        <begin position="475"/>
        <end position="495"/>
    </location>
</feature>
<feature type="region of interest" description="Disordered" evidence="14">
    <location>
        <begin position="278"/>
        <end position="421"/>
    </location>
</feature>
<feature type="compositionally biased region" description="Low complexity" evidence="14">
    <location>
        <begin position="305"/>
        <end position="314"/>
    </location>
</feature>
<gene>
    <name evidence="17" type="ORF">LSTR_LSTR008837</name>
</gene>
<dbReference type="InParanoid" id="A0A482WSV0"/>
<dbReference type="PANTHER" id="PTHR24329:SF543">
    <property type="entry name" value="FI01017P-RELATED"/>
    <property type="match status" value="1"/>
</dbReference>
<comment type="caution">
    <text evidence="17">The sequence shown here is derived from an EMBL/GenBank/DDBJ whole genome shotgun (WGS) entry which is preliminary data.</text>
</comment>
<name>A0A482WSV0_LAOST</name>